<keyword evidence="2" id="KW-1185">Reference proteome</keyword>
<reference evidence="1 2" key="1">
    <citation type="submission" date="2021-06" db="EMBL/GenBank/DDBJ databases">
        <authorList>
            <person name="Palmer J.M."/>
        </authorList>
    </citation>
    <scope>NUCLEOTIDE SEQUENCE [LARGE SCALE GENOMIC DNA]</scope>
    <source>
        <strain evidence="2">if_2019</strain>
        <tissue evidence="1">Muscle</tissue>
    </source>
</reference>
<organism evidence="1 2">
    <name type="scientific">Ilyodon furcidens</name>
    <name type="common">goldbreast splitfin</name>
    <dbReference type="NCBI Taxonomy" id="33524"/>
    <lineage>
        <taxon>Eukaryota</taxon>
        <taxon>Metazoa</taxon>
        <taxon>Chordata</taxon>
        <taxon>Craniata</taxon>
        <taxon>Vertebrata</taxon>
        <taxon>Euteleostomi</taxon>
        <taxon>Actinopterygii</taxon>
        <taxon>Neopterygii</taxon>
        <taxon>Teleostei</taxon>
        <taxon>Neoteleostei</taxon>
        <taxon>Acanthomorphata</taxon>
        <taxon>Ovalentaria</taxon>
        <taxon>Atherinomorphae</taxon>
        <taxon>Cyprinodontiformes</taxon>
        <taxon>Goodeidae</taxon>
        <taxon>Ilyodon</taxon>
    </lineage>
</organism>
<dbReference type="EMBL" id="JAHRIQ010038226">
    <property type="protein sequence ID" value="MEQ2233944.1"/>
    <property type="molecule type" value="Genomic_DNA"/>
</dbReference>
<evidence type="ECO:0000313" key="1">
    <source>
        <dbReference type="EMBL" id="MEQ2233944.1"/>
    </source>
</evidence>
<evidence type="ECO:0000313" key="2">
    <source>
        <dbReference type="Proteomes" id="UP001482620"/>
    </source>
</evidence>
<dbReference type="Proteomes" id="UP001482620">
    <property type="component" value="Unassembled WGS sequence"/>
</dbReference>
<protein>
    <submittedName>
        <fullName evidence="1">Uncharacterized protein</fullName>
    </submittedName>
</protein>
<proteinExistence type="predicted"/>
<accession>A0ABV0TM05</accession>
<sequence>MIRKLSSFPDIYTDSAYQRALCTQDCEKKVAIKLYVINPVFRLIQSEKKRLKNISLDFQKRGCDKLKLRFQVILTLDNLAHCHSKNKLSAAAKCGHVIHDKRKKDQVGKKIKYLHCLADTEITKVSFRSLSSHMCTYLTVQICMHEHWHLIVS</sequence>
<comment type="caution">
    <text evidence="1">The sequence shown here is derived from an EMBL/GenBank/DDBJ whole genome shotgun (WGS) entry which is preliminary data.</text>
</comment>
<gene>
    <name evidence="1" type="ORF">ILYODFUR_026910</name>
</gene>
<name>A0ABV0TM05_9TELE</name>